<protein>
    <submittedName>
        <fullName evidence="2">Uncharacterized protein</fullName>
    </submittedName>
</protein>
<name>S5Z7S0_9CAUD</name>
<dbReference type="EMBL" id="KF208639">
    <property type="protein sequence ID" value="AGT13506.1"/>
    <property type="molecule type" value="Genomic_DNA"/>
</dbReference>
<keyword evidence="3" id="KW-1185">Reference proteome</keyword>
<dbReference type="GeneID" id="16575478"/>
<gene>
    <name evidence="2" type="primary">235</name>
    <name evidence="2" type="ORF">TROLL_235</name>
</gene>
<accession>S5Z7S0</accession>
<dbReference type="KEGG" id="vg:16575478"/>
<evidence type="ECO:0000256" key="1">
    <source>
        <dbReference type="SAM" id="Phobius"/>
    </source>
</evidence>
<feature type="transmembrane region" description="Helical" evidence="1">
    <location>
        <begin position="12"/>
        <end position="34"/>
    </location>
</feature>
<proteinExistence type="predicted"/>
<evidence type="ECO:0000313" key="2">
    <source>
        <dbReference type="EMBL" id="AGT13506.1"/>
    </source>
</evidence>
<dbReference type="Proteomes" id="UP000015546">
    <property type="component" value="Segment"/>
</dbReference>
<evidence type="ECO:0000313" key="3">
    <source>
        <dbReference type="Proteomes" id="UP000015546"/>
    </source>
</evidence>
<keyword evidence="1" id="KW-0472">Membrane</keyword>
<keyword evidence="1" id="KW-0812">Transmembrane</keyword>
<keyword evidence="1" id="KW-1133">Transmembrane helix</keyword>
<dbReference type="RefSeq" id="YP_008431019.1">
    <property type="nucleotide sequence ID" value="NC_022088.2"/>
</dbReference>
<sequence length="44" mass="4843">MLLMLKLNKTEKFTVVGLIIGLSLMISGLGWVMLEFAKYVGGIN</sequence>
<organism evidence="2 3">
    <name type="scientific">Bacillus phage Troll</name>
    <dbReference type="NCBI Taxonomy" id="1382932"/>
    <lineage>
        <taxon>Viruses</taxon>
        <taxon>Duplodnaviria</taxon>
        <taxon>Heunggongvirae</taxon>
        <taxon>Uroviricota</taxon>
        <taxon>Caudoviricetes</taxon>
        <taxon>Herelleviridae</taxon>
        <taxon>Bastillevirinae</taxon>
        <taxon>Bequatrovirus</taxon>
        <taxon>Bequatrovirus troll</taxon>
    </lineage>
</organism>
<reference evidence="2" key="1">
    <citation type="submission" date="2013-11" db="EMBL/GenBank/DDBJ databases">
        <authorList>
            <person name="Acha N."/>
            <person name="Ahmed A.J."/>
            <person name="Andrew J.C."/>
            <person name="Arusuraire T."/>
            <person name="Auman J.C."/>
            <person name="Badar F."/>
            <person name="Bello R."/>
            <person name="Bernabe S.M."/>
            <person name="Boateng S.K."/>
            <person name="Brawn M.S."/>
            <person name="Calos M.G."/>
            <person name="Chambers B.M."/>
            <person name="Chan S.K."/>
            <person name="Cheaves M."/>
            <person name="Cleary N.C."/>
            <person name="Czawlytko E.C."/>
            <person name="Gabriel T.W."/>
            <person name="Gao W."/>
            <person name="Gnatt I.Y."/>
            <person name="Gopala-Rao A.K."/>
            <person name="Group B.L."/>
            <person name="Haile S."/>
            <person name="Haupt C.W."/>
            <person name="Heinke M.L."/>
            <person name="Hodgson J.S."/>
            <person name="Howarth S.M."/>
            <person name="Ierardi B.R."/>
            <person name="Jacob-Sampson D.C."/>
            <person name="Jayasinghe N.S."/>
            <person name="Jiang A."/>
            <person name="Jones M."/>
            <person name="Kharel N."/>
            <person name="Kim E.H."/>
            <person name="Kim J.S."/>
            <person name="Kim J.S."/>
            <person name="Kim M."/>
            <person name="Kim T.W."/>
            <person name="Kim Y."/>
            <person name="Kirchner B.E."/>
            <person name="Ko E."/>
            <person name="Kumar A."/>
            <person name="Le D.N."/>
            <person name="Lo A."/>
            <person name="Lynott E.M."/>
            <person name="Mahmood A."/>
            <person name="Manzoor I.S."/>
            <person name="Marano G.L."/>
            <person name="Margulies Z.J."/>
            <person name="Mathew S."/>
            <person name="McClure A.L."/>
            <person name="McCollum B.J."/>
            <person name="Mckee R.C."/>
            <person name="Menisher T.W."/>
            <person name="Monroe M.K."/>
            <person name="Mosenkis E.V."/>
            <person name="Nagaradona C."/>
            <person name="Nelson V.D."/>
            <person name="Nnadi N.D."/>
            <person name="Okolo C."/>
            <person name="Opene B.A."/>
            <person name="Parmanov M."/>
            <person name="Parsons M.J."/>
            <person name="Patel D.B."/>
            <person name="Pham M."/>
            <person name="Raza S."/>
            <person name="Rein A.J."/>
            <person name="Retnakumar V."/>
            <person name="Seidman L.M."/>
            <person name="Sexton M.Jr."/>
            <person name="Shaw C.A."/>
            <person name="Sheth S.N."/>
            <person name="Shu C.W."/>
            <person name="Smith K.M."/>
            <person name="Tailor D.I."/>
            <person name="Teklu-Haile Y."/>
            <person name="Tewelde B.Z."/>
            <person name="Threatt J.C."/>
            <person name="Tong M.V."/>
            <person name="Turner K.N."/>
            <person name="Velasco R.T."/>
            <person name="Venida A.C."/>
            <person name="Walker L.M."/>
            <person name="Way M."/>
            <person name="Williams K.L."/>
            <person name="Witczak R.W."/>
            <person name="Won D."/>
            <person name="Zifa S."/>
            <person name="Zimmerman J.N."/>
            <person name="Adediran T.Y."/>
            <person name="Jeon M.-H."/>
            <person name="Shah M.R."/>
            <person name="Abete L.P."/>
            <person name="Cortes N."/>
            <person name="Nunn R."/>
            <person name="Somasundaram P."/>
            <person name="Caruso S.M."/>
            <person name="Erill I."/>
            <person name="Cresawn S.G."/>
            <person name="Russell D.A."/>
            <person name="Pope W.H."/>
            <person name="Jacobs-Sera D."/>
            <person name="Hendrix R.W."/>
            <person name="Hatfull G.F."/>
        </authorList>
    </citation>
    <scope>NUCLEOTIDE SEQUENCE [LARGE SCALE GENOMIC DNA]</scope>
</reference>